<evidence type="ECO:0000256" key="5">
    <source>
        <dbReference type="ARBA" id="ARBA00022889"/>
    </source>
</evidence>
<dbReference type="PANTHER" id="PTHR12231">
    <property type="entry name" value="CTX-RELATED TYPE I TRANSMEMBRANE PROTEIN"/>
    <property type="match status" value="1"/>
</dbReference>
<feature type="domain" description="Ig-like" evidence="11">
    <location>
        <begin position="297"/>
        <end position="390"/>
    </location>
</feature>
<feature type="domain" description="Fibronectin type-III" evidence="12">
    <location>
        <begin position="596"/>
        <end position="694"/>
    </location>
</feature>
<evidence type="ECO:0000259" key="11">
    <source>
        <dbReference type="PROSITE" id="PS50835"/>
    </source>
</evidence>
<dbReference type="Pfam" id="PF25059">
    <property type="entry name" value="FN3_DSCAM-DSCAML_C"/>
    <property type="match status" value="1"/>
</dbReference>
<feature type="domain" description="Ig-like" evidence="11">
    <location>
        <begin position="395"/>
        <end position="490"/>
    </location>
</feature>
<dbReference type="RefSeq" id="XP_022255658.1">
    <property type="nucleotide sequence ID" value="XM_022399950.1"/>
</dbReference>
<dbReference type="InterPro" id="IPR036179">
    <property type="entry name" value="Ig-like_dom_sf"/>
</dbReference>
<dbReference type="Proteomes" id="UP000694941">
    <property type="component" value="Unplaced"/>
</dbReference>
<evidence type="ECO:0000256" key="6">
    <source>
        <dbReference type="ARBA" id="ARBA00022989"/>
    </source>
</evidence>
<keyword evidence="6" id="KW-1133">Transmembrane helix</keyword>
<evidence type="ECO:0000256" key="8">
    <source>
        <dbReference type="ARBA" id="ARBA00023157"/>
    </source>
</evidence>
<name>A0ABM1TIF2_LIMPO</name>
<feature type="domain" description="Ig-like" evidence="11">
    <location>
        <begin position="108"/>
        <end position="182"/>
    </location>
</feature>
<dbReference type="InterPro" id="IPR013783">
    <property type="entry name" value="Ig-like_fold"/>
</dbReference>
<dbReference type="InterPro" id="IPR003599">
    <property type="entry name" value="Ig_sub"/>
</dbReference>
<gene>
    <name evidence="14" type="primary">LOC106469739</name>
</gene>
<feature type="domain" description="Fibronectin type-III" evidence="12">
    <location>
        <begin position="495"/>
        <end position="591"/>
    </location>
</feature>
<evidence type="ECO:0000313" key="14">
    <source>
        <dbReference type="RefSeq" id="XP_022255658.1"/>
    </source>
</evidence>
<dbReference type="SUPFAM" id="SSF48726">
    <property type="entry name" value="Immunoglobulin"/>
    <property type="match status" value="4"/>
</dbReference>
<dbReference type="PROSITE" id="PS50835">
    <property type="entry name" value="IG_LIKE"/>
    <property type="match status" value="4"/>
</dbReference>
<dbReference type="InterPro" id="IPR003598">
    <property type="entry name" value="Ig_sub2"/>
</dbReference>
<proteinExistence type="predicted"/>
<keyword evidence="9" id="KW-0393">Immunoglobulin domain</keyword>
<evidence type="ECO:0000256" key="1">
    <source>
        <dbReference type="ARBA" id="ARBA00004167"/>
    </source>
</evidence>
<dbReference type="InterPro" id="IPR056754">
    <property type="entry name" value="DSCAM/DSCAML_C"/>
</dbReference>
<keyword evidence="3 10" id="KW-0732">Signal</keyword>
<feature type="signal peptide" evidence="10">
    <location>
        <begin position="1"/>
        <end position="23"/>
    </location>
</feature>
<dbReference type="SMART" id="SM00060">
    <property type="entry name" value="FN3"/>
    <property type="match status" value="4"/>
</dbReference>
<dbReference type="Pfam" id="PF13927">
    <property type="entry name" value="Ig_3"/>
    <property type="match status" value="3"/>
</dbReference>
<organism evidence="13 14">
    <name type="scientific">Limulus polyphemus</name>
    <name type="common">Atlantic horseshoe crab</name>
    <dbReference type="NCBI Taxonomy" id="6850"/>
    <lineage>
        <taxon>Eukaryota</taxon>
        <taxon>Metazoa</taxon>
        <taxon>Ecdysozoa</taxon>
        <taxon>Arthropoda</taxon>
        <taxon>Chelicerata</taxon>
        <taxon>Merostomata</taxon>
        <taxon>Xiphosura</taxon>
        <taxon>Limulidae</taxon>
        <taxon>Limulus</taxon>
    </lineage>
</organism>
<evidence type="ECO:0000256" key="3">
    <source>
        <dbReference type="ARBA" id="ARBA00022729"/>
    </source>
</evidence>
<reference evidence="14" key="1">
    <citation type="submission" date="2025-08" db="UniProtKB">
        <authorList>
            <consortium name="RefSeq"/>
        </authorList>
    </citation>
    <scope>IDENTIFICATION</scope>
    <source>
        <tissue evidence="14">Muscle</tissue>
    </source>
</reference>
<dbReference type="GeneID" id="106469739"/>
<keyword evidence="13" id="KW-1185">Reference proteome</keyword>
<comment type="subcellular location">
    <subcellularLocation>
        <location evidence="1">Membrane</location>
        <topology evidence="1">Single-pass membrane protein</topology>
    </subcellularLocation>
</comment>
<evidence type="ECO:0000256" key="9">
    <source>
        <dbReference type="ARBA" id="ARBA00023319"/>
    </source>
</evidence>
<dbReference type="InterPro" id="IPR013098">
    <property type="entry name" value="Ig_I-set"/>
</dbReference>
<protein>
    <submittedName>
        <fullName evidence="14">Down syndrome cell adhesion molecule-like protein 1 homolog isoform X2</fullName>
    </submittedName>
</protein>
<evidence type="ECO:0000256" key="4">
    <source>
        <dbReference type="ARBA" id="ARBA00022737"/>
    </source>
</evidence>
<evidence type="ECO:0000256" key="10">
    <source>
        <dbReference type="SAM" id="SignalP"/>
    </source>
</evidence>
<dbReference type="Gene3D" id="2.60.40.10">
    <property type="entry name" value="Immunoglobulins"/>
    <property type="match status" value="8"/>
</dbReference>
<keyword evidence="7" id="KW-0472">Membrane</keyword>
<dbReference type="PROSITE" id="PS50853">
    <property type="entry name" value="FN3"/>
    <property type="match status" value="4"/>
</dbReference>
<dbReference type="InterPro" id="IPR007110">
    <property type="entry name" value="Ig-like_dom"/>
</dbReference>
<feature type="chain" id="PRO_5046214116" evidence="10">
    <location>
        <begin position="24"/>
        <end position="898"/>
    </location>
</feature>
<dbReference type="SUPFAM" id="SSF49265">
    <property type="entry name" value="Fibronectin type III"/>
    <property type="match status" value="2"/>
</dbReference>
<accession>A0ABM1TIF2</accession>
<dbReference type="InterPro" id="IPR003961">
    <property type="entry name" value="FN3_dom"/>
</dbReference>
<dbReference type="InterPro" id="IPR036116">
    <property type="entry name" value="FN3_sf"/>
</dbReference>
<dbReference type="InterPro" id="IPR051170">
    <property type="entry name" value="Neural/epithelial_adhesion"/>
</dbReference>
<dbReference type="Pfam" id="PF00041">
    <property type="entry name" value="fn3"/>
    <property type="match status" value="3"/>
</dbReference>
<feature type="domain" description="Ig-like" evidence="11">
    <location>
        <begin position="203"/>
        <end position="292"/>
    </location>
</feature>
<dbReference type="PANTHER" id="PTHR12231:SF253">
    <property type="entry name" value="DPR-INTERACTING PROTEIN ETA, ISOFORM B-RELATED"/>
    <property type="match status" value="1"/>
</dbReference>
<dbReference type="SMART" id="SM00408">
    <property type="entry name" value="IGc2"/>
    <property type="match status" value="4"/>
</dbReference>
<dbReference type="Pfam" id="PF07679">
    <property type="entry name" value="I-set"/>
    <property type="match status" value="1"/>
</dbReference>
<evidence type="ECO:0000313" key="13">
    <source>
        <dbReference type="Proteomes" id="UP000694941"/>
    </source>
</evidence>
<keyword evidence="4" id="KW-0677">Repeat</keyword>
<evidence type="ECO:0000259" key="12">
    <source>
        <dbReference type="PROSITE" id="PS50853"/>
    </source>
</evidence>
<dbReference type="SMART" id="SM00409">
    <property type="entry name" value="IG"/>
    <property type="match status" value="4"/>
</dbReference>
<evidence type="ECO:0000256" key="7">
    <source>
        <dbReference type="ARBA" id="ARBA00023136"/>
    </source>
</evidence>
<evidence type="ECO:0000256" key="2">
    <source>
        <dbReference type="ARBA" id="ARBA00022692"/>
    </source>
</evidence>
<feature type="domain" description="Fibronectin type-III" evidence="12">
    <location>
        <begin position="696"/>
        <end position="791"/>
    </location>
</feature>
<keyword evidence="2" id="KW-0812">Transmembrane</keyword>
<feature type="domain" description="Fibronectin type-III" evidence="12">
    <location>
        <begin position="793"/>
        <end position="888"/>
    </location>
</feature>
<sequence length="898" mass="101678">MMSFQTVWTVVCIGLLTLKECGSLPWNTAGGLRTNKEFLNICGRNTGEQHPFLSDAVDRLRYFLSNKKYASLSFIWKTSEGSKLISLLCTLHLKKNIRLSYPVTQSLPRFRREVQEETKTVLSGQTAVLTCPSNEQNVEKIIVWSKDGLKLPINPRQKILRNGSLTIKEVTQSTDGGRYSCRYLDDKLRSRKNVVILRITEPPTISPFQFSPDLVVGMTVRLMCFVVLGDSPFHFTWLKDGSTLSSSNGLNVQYFRDYSILWTENLLQMHSGNYTCNVKNDAGSTSYSAILIVNAPPSWIEEPQNSKVVQGKSVRIDCSANGSPTPTITWRKATNNEPTDYTPVYNSHKYTLLPNGSLLVHSVGKTEEGFYLCEAQNGYGRNLNKLINLTVHQPPKFDIKFKSHSVQKGQSVALSCTAGGDEPIELVWKKEDRLLNNSSRYQFTISELPQSHQVSILGIVRTNRNDSGIYSCRAHNKYGEDEMKFQLLIQEAPGPPSNVSVTNVTGRTISLAWMEPYSGNSVISRYLIKYHKKLSGEKQRSINNITVDEPHRVAVLSDLEPATTYLVSITAQNSVAWGIQSEWIAVKTEEEVPSGPPQDVTAQATGPNSIKVVWKPPRQDYWNGKIIGYYIGYRPADETMYMYKSFDVKDVEERIQFHLTNLRRSTIYHIIIHAFNNKGLGPRSDETEVKTLDDVPPSAPDLEMLSKTQSSLTVKWSQRTTFGTSRVEYTLHYREENDPTDWTVVPIATDQNQYVVENLKCGVTYQFFMTSHNTVGRSEPSNKLNIRTVGAAPVSPAREDFIVVNKTEAYLDFSKWQDGGCSITSYTIRLRQKFHSRWRTLAENLPFNNRSPFHIQALSVATWYEVLVVAQSSAGDTEAMYNFKTRNKTSRNCDIWNY</sequence>
<dbReference type="CDD" id="cd00063">
    <property type="entry name" value="FN3"/>
    <property type="match status" value="4"/>
</dbReference>
<keyword evidence="5" id="KW-0130">Cell adhesion</keyword>
<keyword evidence="8" id="KW-1015">Disulfide bond</keyword>